<gene>
    <name evidence="8" type="ORF">I6U51_05485</name>
</gene>
<evidence type="ECO:0000256" key="5">
    <source>
        <dbReference type="ARBA" id="ARBA00023136"/>
    </source>
</evidence>
<dbReference type="AlphaFoldDB" id="A0A934M2P5"/>
<keyword evidence="4 7" id="KW-1133">Transmembrane helix</keyword>
<evidence type="ECO:0000313" key="9">
    <source>
        <dbReference type="Proteomes" id="UP000622687"/>
    </source>
</evidence>
<comment type="caution">
    <text evidence="8">The sequence shown here is derived from an EMBL/GenBank/DDBJ whole genome shotgun (WGS) entry which is preliminary data.</text>
</comment>
<proteinExistence type="predicted"/>
<dbReference type="InterPro" id="IPR010343">
    <property type="entry name" value="ArAE_1"/>
</dbReference>
<dbReference type="Proteomes" id="UP000622687">
    <property type="component" value="Unassembled WGS sequence"/>
</dbReference>
<dbReference type="PANTHER" id="PTHR30509:SF9">
    <property type="entry name" value="MULTIDRUG RESISTANCE PROTEIN MDTO"/>
    <property type="match status" value="1"/>
</dbReference>
<sequence length="278" mass="31545">MDLKRKAIRVGIAASLCMLVSNLLKLKFPFFVLLPAVMPISTFFGETIKFGVNRIIGSSIGALIGVIFITIQEQNIFLIGLGVILIIYVCNYLKWNSTTSIACLVFASIMVGVKGSSAIVYSAHRLLDTFIGIGITTLVNHYIFNPDVKQLLKNQAKNMQDHLLNIANTKDFFESKAELNNIELELKDMKEKLKIYTEEFKRTPKFSLSKSKLENMIYVISVIFEQVKIINYINGNKDKNVNGDTKLDINNIDIVINFHKNIFFNEMKNLNKFMNELS</sequence>
<reference evidence="8" key="1">
    <citation type="submission" date="2020-12" db="EMBL/GenBank/DDBJ databases">
        <title>Clostridium thailandense sp. nov., a novel acetogenic bacterium isolated from peat land soil in Thailand.</title>
        <authorList>
            <person name="Chaikitkaew S."/>
            <person name="Birkeland N.K."/>
        </authorList>
    </citation>
    <scope>NUCLEOTIDE SEQUENCE</scope>
    <source>
        <strain evidence="8">DSM 17425</strain>
    </source>
</reference>
<feature type="coiled-coil region" evidence="6">
    <location>
        <begin position="172"/>
        <end position="199"/>
    </location>
</feature>
<dbReference type="EMBL" id="JAEEGB010000005">
    <property type="protein sequence ID" value="MBI6872160.1"/>
    <property type="molecule type" value="Genomic_DNA"/>
</dbReference>
<keyword evidence="6" id="KW-0175">Coiled coil</keyword>
<dbReference type="Pfam" id="PF06081">
    <property type="entry name" value="ArAE_1"/>
    <property type="match status" value="1"/>
</dbReference>
<evidence type="ECO:0000256" key="1">
    <source>
        <dbReference type="ARBA" id="ARBA00004651"/>
    </source>
</evidence>
<keyword evidence="3 7" id="KW-0812">Transmembrane</keyword>
<evidence type="ECO:0000256" key="4">
    <source>
        <dbReference type="ARBA" id="ARBA00022989"/>
    </source>
</evidence>
<dbReference type="GO" id="GO:0005886">
    <property type="term" value="C:plasma membrane"/>
    <property type="evidence" value="ECO:0007669"/>
    <property type="project" value="UniProtKB-SubCell"/>
</dbReference>
<protein>
    <submittedName>
        <fullName evidence="8">Aromatic acid exporter family protein</fullName>
    </submittedName>
</protein>
<feature type="transmembrane region" description="Helical" evidence="7">
    <location>
        <begin position="101"/>
        <end position="120"/>
    </location>
</feature>
<feature type="transmembrane region" description="Helical" evidence="7">
    <location>
        <begin position="77"/>
        <end position="94"/>
    </location>
</feature>
<evidence type="ECO:0000256" key="3">
    <source>
        <dbReference type="ARBA" id="ARBA00022692"/>
    </source>
</evidence>
<keyword evidence="2" id="KW-1003">Cell membrane</keyword>
<feature type="transmembrane region" description="Helical" evidence="7">
    <location>
        <begin position="30"/>
        <end position="48"/>
    </location>
</feature>
<evidence type="ECO:0000256" key="2">
    <source>
        <dbReference type="ARBA" id="ARBA00022475"/>
    </source>
</evidence>
<organism evidence="8 9">
    <name type="scientific">Clostridium aciditolerans</name>
    <dbReference type="NCBI Taxonomy" id="339861"/>
    <lineage>
        <taxon>Bacteria</taxon>
        <taxon>Bacillati</taxon>
        <taxon>Bacillota</taxon>
        <taxon>Clostridia</taxon>
        <taxon>Eubacteriales</taxon>
        <taxon>Clostridiaceae</taxon>
        <taxon>Clostridium</taxon>
    </lineage>
</organism>
<dbReference type="RefSeq" id="WP_211141653.1">
    <property type="nucleotide sequence ID" value="NZ_JAEEGB010000005.1"/>
</dbReference>
<evidence type="ECO:0000256" key="6">
    <source>
        <dbReference type="SAM" id="Coils"/>
    </source>
</evidence>
<feature type="transmembrane region" description="Helical" evidence="7">
    <location>
        <begin position="7"/>
        <end position="24"/>
    </location>
</feature>
<name>A0A934M2P5_9CLOT</name>
<keyword evidence="9" id="KW-1185">Reference proteome</keyword>
<evidence type="ECO:0000313" key="8">
    <source>
        <dbReference type="EMBL" id="MBI6872160.1"/>
    </source>
</evidence>
<evidence type="ECO:0000256" key="7">
    <source>
        <dbReference type="SAM" id="Phobius"/>
    </source>
</evidence>
<accession>A0A934M2P5</accession>
<feature type="transmembrane region" description="Helical" evidence="7">
    <location>
        <begin position="55"/>
        <end position="71"/>
    </location>
</feature>
<dbReference type="PANTHER" id="PTHR30509">
    <property type="entry name" value="P-HYDROXYBENZOIC ACID EFFLUX PUMP SUBUNIT-RELATED"/>
    <property type="match status" value="1"/>
</dbReference>
<keyword evidence="5 7" id="KW-0472">Membrane</keyword>
<comment type="subcellular location">
    <subcellularLocation>
        <location evidence="1">Cell membrane</location>
        <topology evidence="1">Multi-pass membrane protein</topology>
    </subcellularLocation>
</comment>